<feature type="compositionally biased region" description="Low complexity" evidence="12">
    <location>
        <begin position="380"/>
        <end position="408"/>
    </location>
</feature>
<accession>A0A5C5G1Z1</accession>
<keyword evidence="8 11" id="KW-0539">Nucleus</keyword>
<feature type="compositionally biased region" description="Acidic residues" evidence="12">
    <location>
        <begin position="182"/>
        <end position="199"/>
    </location>
</feature>
<dbReference type="FunFam" id="3.40.50.150:FF:000033">
    <property type="entry name" value="Histone-lysine N-methyltransferase, H3 lysine-79 specific"/>
    <property type="match status" value="1"/>
</dbReference>
<feature type="compositionally biased region" description="Polar residues" evidence="12">
    <location>
        <begin position="368"/>
        <end position="379"/>
    </location>
</feature>
<protein>
    <recommendedName>
        <fullName evidence="3 11">Histone-lysine N-methyltransferase, H3 lysine-79 specific</fullName>
        <ecNumber evidence="2 11">2.1.1.360</ecNumber>
    </recommendedName>
    <alternativeName>
        <fullName evidence="9 11">Histone H3-K79 methyltransferase</fullName>
    </alternativeName>
</protein>
<dbReference type="GO" id="GO:0000077">
    <property type="term" value="P:DNA damage checkpoint signaling"/>
    <property type="evidence" value="ECO:0007669"/>
    <property type="project" value="TreeGrafter"/>
</dbReference>
<sequence>MFGARRPPPKAPPGASPAAAARPATGNNTTLAVPRGPTTGPSSPLSSVPSSSPRAPAITTTAPGSATTTTTTKRPVPTVRTAVVTRTVVQRVVQPARAPAKPQVRTLNAYKRPADAPPLAGAPAAKRAVNSAGSAENGKSPAGGSSRSRKGSDSSVPGSTGGTAARRRASDPSSDLDPLTPSEEEGEDDDSDLSSVDEDYFSKTLAKEEGAPVCARDVAATGEGSTEGKSGESLVLENRAAYKEREPLLAFPPFLRSGGAGANELNPAVVHPTPDFLDPRNPEGPTSAWAGSDVPTIELEYPGVGVKERFALLAPRTDDEYNPIEDVLKVILTVLDHFLTKEEAFTHFGHQSGATSFAAFLYNRSSSNSRAGTPSTPNLGPSTSSSTATGTAAASDAAPAAPTAAPGEAPSPPLIRELEKARAKRDGPSFLSSIARYNATLSALKAQGVIARNIAAMKGLREKVWTKVFLQCYDRAVGPDIERLKEYEAFSDNVYGELLPKFMNEIFQKTHLGPNSVFVDLGSGVGNCVVQAALATGATAYGFENMAHASHLARRQIGEAERRFRMWGLAGGPVKVVEADFTTCAEVGEVMRRADVVLVNNEVFTAPLNQSLSWLFLDLPPTARIVSLKPFLPSNFHLTAHNANSPLAILNQAPPARYRPGSVSWKMEGGTYFVTRVDRRRVERFQERERERDERRRVKALGRKERREGSASAGASAAGTGTATPATSEEGAMSRSASRQG</sequence>
<evidence type="ECO:0000256" key="1">
    <source>
        <dbReference type="ARBA" id="ARBA00004123"/>
    </source>
</evidence>
<comment type="function">
    <text evidence="11">Histone methyltransferase that specifically trimethylates histone H3 to form H3K79me3. This methylation is required for telomere silencing and for the pachytene checkpoint during the meiotic cell cycle by allowing the recruitment of RAD9 to double strand breaks. Nucleosomes are preferred as substrate compared to free histone.</text>
</comment>
<organism evidence="14 15">
    <name type="scientific">Rhodotorula diobovata</name>
    <dbReference type="NCBI Taxonomy" id="5288"/>
    <lineage>
        <taxon>Eukaryota</taxon>
        <taxon>Fungi</taxon>
        <taxon>Dikarya</taxon>
        <taxon>Basidiomycota</taxon>
        <taxon>Pucciniomycotina</taxon>
        <taxon>Microbotryomycetes</taxon>
        <taxon>Sporidiobolales</taxon>
        <taxon>Sporidiobolaceae</taxon>
        <taxon>Rhodotorula</taxon>
    </lineage>
</organism>
<dbReference type="Proteomes" id="UP000311382">
    <property type="component" value="Unassembled WGS sequence"/>
</dbReference>
<dbReference type="STRING" id="5288.A0A5C5G1Z1"/>
<dbReference type="GO" id="GO:0140956">
    <property type="term" value="F:histone H3K79 trimethyltransferase activity"/>
    <property type="evidence" value="ECO:0007669"/>
    <property type="project" value="UniProtKB-EC"/>
</dbReference>
<evidence type="ECO:0000256" key="10">
    <source>
        <dbReference type="ARBA" id="ARBA00047770"/>
    </source>
</evidence>
<dbReference type="SUPFAM" id="SSF53335">
    <property type="entry name" value="S-adenosyl-L-methionine-dependent methyltransferases"/>
    <property type="match status" value="1"/>
</dbReference>
<comment type="activity regulation">
    <text evidence="11">Ubiquitination of histone H2B to form H2BK123ub1 is required for efficient DOT1 methyltransferase activity on histone H3.</text>
</comment>
<comment type="catalytic activity">
    <reaction evidence="10 11">
        <text>L-lysyl(79)-[histone H3] + 3 S-adenosyl-L-methionine = N(6),N(6),N(6)-trimethyl-L-lysyl(79)-[histone H3] + 3 S-adenosyl-L-homocysteine + 3 H(+)</text>
        <dbReference type="Rhea" id="RHEA:60328"/>
        <dbReference type="Rhea" id="RHEA-COMP:15549"/>
        <dbReference type="Rhea" id="RHEA-COMP:15552"/>
        <dbReference type="ChEBI" id="CHEBI:15378"/>
        <dbReference type="ChEBI" id="CHEBI:29969"/>
        <dbReference type="ChEBI" id="CHEBI:57856"/>
        <dbReference type="ChEBI" id="CHEBI:59789"/>
        <dbReference type="ChEBI" id="CHEBI:61961"/>
        <dbReference type="EC" id="2.1.1.360"/>
    </reaction>
</comment>
<evidence type="ECO:0000256" key="9">
    <source>
        <dbReference type="ARBA" id="ARBA00029821"/>
    </source>
</evidence>
<dbReference type="AlphaFoldDB" id="A0A5C5G1Z1"/>
<evidence type="ECO:0000313" key="15">
    <source>
        <dbReference type="Proteomes" id="UP000311382"/>
    </source>
</evidence>
<comment type="miscellaneous">
    <text evidence="11">In contrast to other lysine histone methyltransferases, it does not contain a SET domain, suggesting the existence of another mechanism for methylation of lysine residues of histones.</text>
</comment>
<feature type="region of interest" description="Disordered" evidence="12">
    <location>
        <begin position="1"/>
        <end position="213"/>
    </location>
</feature>
<evidence type="ECO:0000256" key="5">
    <source>
        <dbReference type="ARBA" id="ARBA00022679"/>
    </source>
</evidence>
<dbReference type="EC" id="2.1.1.360" evidence="2 11"/>
<keyword evidence="6 11" id="KW-0949">S-adenosyl-L-methionine</keyword>
<dbReference type="Pfam" id="PF08123">
    <property type="entry name" value="DOT1"/>
    <property type="match status" value="1"/>
</dbReference>
<evidence type="ECO:0000313" key="14">
    <source>
        <dbReference type="EMBL" id="TNY22915.1"/>
    </source>
</evidence>
<keyword evidence="5 11" id="KW-0808">Transferase</keyword>
<feature type="compositionally biased region" description="Low complexity" evidence="12">
    <location>
        <begin position="710"/>
        <end position="731"/>
    </location>
</feature>
<dbReference type="PANTHER" id="PTHR21451:SF0">
    <property type="entry name" value="HISTONE-LYSINE N-METHYLTRANSFERASE, H3 LYSINE-79 SPECIFIC"/>
    <property type="match status" value="1"/>
</dbReference>
<dbReference type="PANTHER" id="PTHR21451">
    <property type="entry name" value="HISTONE H3 METHYLTRANSFERASE"/>
    <property type="match status" value="1"/>
</dbReference>
<dbReference type="Gene3D" id="3.40.50.150">
    <property type="entry name" value="Vaccinia Virus protein VP39"/>
    <property type="match status" value="1"/>
</dbReference>
<name>A0A5C5G1Z1_9BASI</name>
<comment type="subcellular location">
    <subcellularLocation>
        <location evidence="1 11">Nucleus</location>
    </subcellularLocation>
</comment>
<evidence type="ECO:0000256" key="12">
    <source>
        <dbReference type="SAM" id="MobiDB-lite"/>
    </source>
</evidence>
<feature type="compositionally biased region" description="Low complexity" evidence="12">
    <location>
        <begin position="117"/>
        <end position="128"/>
    </location>
</feature>
<dbReference type="GO" id="GO:0005634">
    <property type="term" value="C:nucleus"/>
    <property type="evidence" value="ECO:0007669"/>
    <property type="project" value="UniProtKB-SubCell"/>
</dbReference>
<feature type="compositionally biased region" description="Basic and acidic residues" evidence="12">
    <location>
        <begin position="685"/>
        <end position="709"/>
    </location>
</feature>
<dbReference type="InterPro" id="IPR025789">
    <property type="entry name" value="DOT1_dom"/>
</dbReference>
<proteinExistence type="inferred from homology"/>
<keyword evidence="7 11" id="KW-0156">Chromatin regulator</keyword>
<dbReference type="PROSITE" id="PS51569">
    <property type="entry name" value="DOT1"/>
    <property type="match status" value="1"/>
</dbReference>
<keyword evidence="4 11" id="KW-0489">Methyltransferase</keyword>
<gene>
    <name evidence="14" type="ORF">DMC30DRAFT_373450</name>
</gene>
<evidence type="ECO:0000256" key="2">
    <source>
        <dbReference type="ARBA" id="ARBA00012190"/>
    </source>
</evidence>
<dbReference type="InterPro" id="IPR030445">
    <property type="entry name" value="H3-K79_meTrfase"/>
</dbReference>
<evidence type="ECO:0000256" key="7">
    <source>
        <dbReference type="ARBA" id="ARBA00022853"/>
    </source>
</evidence>
<evidence type="ECO:0000256" key="4">
    <source>
        <dbReference type="ARBA" id="ARBA00022603"/>
    </source>
</evidence>
<dbReference type="OrthoDB" id="443402at2759"/>
<keyword evidence="15" id="KW-1185">Reference proteome</keyword>
<feature type="compositionally biased region" description="Low complexity" evidence="12">
    <location>
        <begin position="33"/>
        <end position="100"/>
    </location>
</feature>
<dbReference type="GO" id="GO:0006281">
    <property type="term" value="P:DNA repair"/>
    <property type="evidence" value="ECO:0007669"/>
    <property type="project" value="TreeGrafter"/>
</dbReference>
<evidence type="ECO:0000256" key="3">
    <source>
        <dbReference type="ARBA" id="ARBA00020987"/>
    </source>
</evidence>
<comment type="similarity">
    <text evidence="11">Belongs to the class I-like SAM-binding methyltransferase superfamily. DOT1 family.</text>
</comment>
<reference evidence="14 15" key="1">
    <citation type="submission" date="2019-03" db="EMBL/GenBank/DDBJ databases">
        <title>Rhodosporidium diobovatum UCD-FST 08-225 genome sequencing, assembly, and annotation.</title>
        <authorList>
            <person name="Fakankun I.U."/>
            <person name="Fristensky B."/>
            <person name="Levin D.B."/>
        </authorList>
    </citation>
    <scope>NUCLEOTIDE SEQUENCE [LARGE SCALE GENOMIC DNA]</scope>
    <source>
        <strain evidence="14 15">UCD-FST 08-225</strain>
    </source>
</reference>
<feature type="domain" description="DOT1" evidence="13">
    <location>
        <begin position="369"/>
        <end position="690"/>
    </location>
</feature>
<evidence type="ECO:0000259" key="13">
    <source>
        <dbReference type="PROSITE" id="PS51569"/>
    </source>
</evidence>
<dbReference type="InterPro" id="IPR029063">
    <property type="entry name" value="SAM-dependent_MTases_sf"/>
</dbReference>
<feature type="region of interest" description="Disordered" evidence="12">
    <location>
        <begin position="368"/>
        <end position="412"/>
    </location>
</feature>
<feature type="region of interest" description="Disordered" evidence="12">
    <location>
        <begin position="685"/>
        <end position="741"/>
    </location>
</feature>
<evidence type="ECO:0000256" key="8">
    <source>
        <dbReference type="ARBA" id="ARBA00023242"/>
    </source>
</evidence>
<dbReference type="EMBL" id="SOZI01000018">
    <property type="protein sequence ID" value="TNY22915.1"/>
    <property type="molecule type" value="Genomic_DNA"/>
</dbReference>
<evidence type="ECO:0000256" key="11">
    <source>
        <dbReference type="RuleBase" id="RU271113"/>
    </source>
</evidence>
<evidence type="ECO:0000256" key="6">
    <source>
        <dbReference type="ARBA" id="ARBA00022691"/>
    </source>
</evidence>
<dbReference type="GO" id="GO:0032259">
    <property type="term" value="P:methylation"/>
    <property type="evidence" value="ECO:0007669"/>
    <property type="project" value="UniProtKB-KW"/>
</dbReference>
<comment type="caution">
    <text evidence="14">The sequence shown here is derived from an EMBL/GenBank/DDBJ whole genome shotgun (WGS) entry which is preliminary data.</text>
</comment>